<protein>
    <submittedName>
        <fullName evidence="8 9">ATPase family AAA domain-containing protein 2B</fullName>
    </submittedName>
</protein>
<dbReference type="GO" id="GO:0006337">
    <property type="term" value="P:nucleosome disassembly"/>
    <property type="evidence" value="ECO:0007669"/>
    <property type="project" value="TreeGrafter"/>
</dbReference>
<organism evidence="9 10">
    <name type="scientific">Echinococcus granulosus</name>
    <name type="common">Hydatid tapeworm</name>
    <dbReference type="NCBI Taxonomy" id="6210"/>
    <lineage>
        <taxon>Eukaryota</taxon>
        <taxon>Metazoa</taxon>
        <taxon>Spiralia</taxon>
        <taxon>Lophotrochozoa</taxon>
        <taxon>Platyhelminthes</taxon>
        <taxon>Cestoda</taxon>
        <taxon>Eucestoda</taxon>
        <taxon>Cyclophyllidea</taxon>
        <taxon>Taeniidae</taxon>
        <taxon>Echinococcus</taxon>
        <taxon>Echinococcus granulosus group</taxon>
    </lineage>
</organism>
<proteinExistence type="inferred from homology"/>
<feature type="region of interest" description="Disordered" evidence="6">
    <location>
        <begin position="1059"/>
        <end position="1083"/>
    </location>
</feature>
<dbReference type="Gene3D" id="1.20.920.10">
    <property type="entry name" value="Bromodomain-like"/>
    <property type="match status" value="1"/>
</dbReference>
<dbReference type="WBParaSite" id="EgrG_000184500">
    <property type="protein sequence ID" value="EgrG_000184500"/>
    <property type="gene ID" value="EgrG_000184500"/>
</dbReference>
<evidence type="ECO:0000256" key="5">
    <source>
        <dbReference type="PROSITE-ProRule" id="PRU00035"/>
    </source>
</evidence>
<evidence type="ECO:0000256" key="2">
    <source>
        <dbReference type="ARBA" id="ARBA00022741"/>
    </source>
</evidence>
<dbReference type="KEGG" id="egl:EGR_04865"/>
<evidence type="ECO:0000256" key="1">
    <source>
        <dbReference type="ARBA" id="ARBA00006914"/>
    </source>
</evidence>
<dbReference type="InterPro" id="IPR036427">
    <property type="entry name" value="Bromodomain-like_sf"/>
</dbReference>
<name>U6JDL9_ECHGR</name>
<keyword evidence="10" id="KW-1185">Reference proteome</keyword>
<feature type="compositionally biased region" description="Acidic residues" evidence="6">
    <location>
        <begin position="196"/>
        <end position="208"/>
    </location>
</feature>
<dbReference type="GeneID" id="36340580"/>
<accession>U6JDL9</accession>
<reference evidence="8" key="3">
    <citation type="submission" date="2014-06" db="EMBL/GenBank/DDBJ databases">
        <authorList>
            <person name="Aslett M."/>
        </authorList>
    </citation>
    <scope>NUCLEOTIDE SEQUENCE</scope>
</reference>
<dbReference type="InterPro" id="IPR041569">
    <property type="entry name" value="AAA_lid_3"/>
</dbReference>
<dbReference type="InterPro" id="IPR003593">
    <property type="entry name" value="AAA+_ATPase"/>
</dbReference>
<comment type="similarity">
    <text evidence="1">Belongs to the AAA ATPase family.</text>
</comment>
<dbReference type="InterPro" id="IPR045199">
    <property type="entry name" value="ATAD2-like"/>
</dbReference>
<dbReference type="GO" id="GO:0005634">
    <property type="term" value="C:nucleus"/>
    <property type="evidence" value="ECO:0007669"/>
    <property type="project" value="TreeGrafter"/>
</dbReference>
<feature type="region of interest" description="Disordered" evidence="6">
    <location>
        <begin position="179"/>
        <end position="231"/>
    </location>
</feature>
<dbReference type="STRING" id="6210.U6JDL9"/>
<feature type="region of interest" description="Disordered" evidence="6">
    <location>
        <begin position="1"/>
        <end position="48"/>
    </location>
</feature>
<dbReference type="EMBL" id="APAU02000032">
    <property type="protein sequence ID" value="EUB60307.1"/>
    <property type="molecule type" value="Genomic_DNA"/>
</dbReference>
<dbReference type="GO" id="GO:0045815">
    <property type="term" value="P:transcription initiation-coupled chromatin remodeling"/>
    <property type="evidence" value="ECO:0007669"/>
    <property type="project" value="TreeGrafter"/>
</dbReference>
<evidence type="ECO:0000313" key="11">
    <source>
        <dbReference type="Proteomes" id="UP000492820"/>
    </source>
</evidence>
<dbReference type="InterPro" id="IPR003959">
    <property type="entry name" value="ATPase_AAA_core"/>
</dbReference>
<dbReference type="InterPro" id="IPR027417">
    <property type="entry name" value="P-loop_NTPase"/>
</dbReference>
<feature type="compositionally biased region" description="Pro residues" evidence="6">
    <location>
        <begin position="1070"/>
        <end position="1079"/>
    </location>
</feature>
<feature type="compositionally biased region" description="Basic and acidic residues" evidence="6">
    <location>
        <begin position="75"/>
        <end position="86"/>
    </location>
</feature>
<dbReference type="GO" id="GO:0042393">
    <property type="term" value="F:histone binding"/>
    <property type="evidence" value="ECO:0007669"/>
    <property type="project" value="TreeGrafter"/>
</dbReference>
<gene>
    <name evidence="9 12" type="ORF">EGR_04865</name>
    <name evidence="8" type="ORF">EgrG_000184500</name>
</gene>
<evidence type="ECO:0000256" key="4">
    <source>
        <dbReference type="ARBA" id="ARBA00023117"/>
    </source>
</evidence>
<evidence type="ECO:0000256" key="6">
    <source>
        <dbReference type="SAM" id="MobiDB-lite"/>
    </source>
</evidence>
<dbReference type="Pfam" id="PF00439">
    <property type="entry name" value="Bromodomain"/>
    <property type="match status" value="1"/>
</dbReference>
<dbReference type="FunFam" id="3.40.50.300:FF:000061">
    <property type="entry name" value="ATPase family, AAA domain-containing 2"/>
    <property type="match status" value="1"/>
</dbReference>
<dbReference type="PROSITE" id="PS00633">
    <property type="entry name" value="BROMODOMAIN_1"/>
    <property type="match status" value="1"/>
</dbReference>
<dbReference type="GO" id="GO:0006334">
    <property type="term" value="P:nucleosome assembly"/>
    <property type="evidence" value="ECO:0007669"/>
    <property type="project" value="TreeGrafter"/>
</dbReference>
<feature type="region of interest" description="Disordered" evidence="6">
    <location>
        <begin position="1235"/>
        <end position="1312"/>
    </location>
</feature>
<dbReference type="EMBL" id="LK028583">
    <property type="protein sequence ID" value="CDS21431.1"/>
    <property type="molecule type" value="Genomic_DNA"/>
</dbReference>
<evidence type="ECO:0000259" key="7">
    <source>
        <dbReference type="PROSITE" id="PS50014"/>
    </source>
</evidence>
<dbReference type="GO" id="GO:0003682">
    <property type="term" value="F:chromatin binding"/>
    <property type="evidence" value="ECO:0007669"/>
    <property type="project" value="TreeGrafter"/>
</dbReference>
<sequence>MKIRHRVSKKQLDKMCPSSSENRSRRYRRLNRSSTLGASGISPISPSPYSLRNKLNLLDINLSGSSLDKSLGRQFSEETKPSKADVNDVPLSDNSKSSKNKNKNKYTTKIVRKNILDLSGLELSEPPNKVKKGNQQSISSEDSGNIDVDTGTGFLPRLRPRGSTVAPVSYSVKENHGTCKHLTKRLQPKRYNRNVEEDDEDTTEEDETPDGRRYPLRNRRHPDVYQVIPQVKDIEANQRNWLADESYGEGSKRPRHGDHYRHLSDSPSSSLSNGVNSGEAEGRIGNGSGTSNRCRPHCPRRTKHQDELEETFLRQAAEGLMPINFKPRDVESGPLRNRLVAGAGLTDVEPMSFDTEVTFADVGGHQAQIRALQESVLLPLVYPEVFNRFGIEPPRGVLFHGPPGTGKTLLARALANECTRMTSDAARAHASGSTASRPIAFFMRKGADCLSKWIGETERQLRLLFDQAYRLRPSIIFFDELDGLAPVRSSRQDQVHSSIVSTLLALMDGLDRRAEVVVIGATNRPDAIDPALRRPGRFDREFVFSLPNAAVRRRILEIHTSKLIPLPSPQLLNELAEKTVGFCGADLKALATEACLCCLRRQYPQVYVSKLKLAVDLSYLVVDRMDWLDALKIIRPANLRVELDVGNATSAPAAALASTLRSNGVDFGGIGERGGGSSSGVSALEADPASRLFLEPLVHLITARISRALAASDDVDCVDGGGSGDGGEPMVTWSSAPPRYPSTTTTTVATHATFSPALIRQVIVEDSLLPSAVFSAVWRRLESVEVYTLNLASLYTGTSGGLVTSITQIVAAARRSLLNQHQQAPTDLPSTATSLSTSPSNIAGVVLFVPRIDLLLARLPAVACHHLVERLLEVTSATMDTGCGAQRRLLLVATVKSFPPSIIPSPIVGEEAQPQTTPGSLSIRVPPAVSLRFTTFPQESAALCNGHASPKTIAWLREQQTGERSRSKPSIDPEVEVEGVDGESTAAEEEAMAAPRISQLSPLSSPGGGSIDHLVNTYLRRLFRFPFVEKISLHPPGDQLRRDFLSPVFFDWFNVSANDSTPNTNASSRPPRPPTPPPLNETTTGILDHRQHEMTAVEVKKAQETRDRLLRHLRVELRRVVAQLTRDRRFTVFMRPVNQDEAPDYYEVIRRPMSLGAVRAKIDAHQYTSVKEFSKDLELIYKNALEYNPVDVPRSREIRERAFELWDAAEMLLDENSALTELEEQITEALAACPLSSSPQRNHSPHPVPHFTALSGSSSRRYSRRLHGEQPIFGPEEVNQLNNTRQVSRSLRHSSPPDKKTIDNTSTSGMMLDGTAADATQQLPSHLQPDTNAVATADCGEEDKSDDDSTFPASSSPLLVEAGTETEQVVASSLPPPPSVKCLAEGPLLSSLRSAMTALLQEAVTTTRGWSVSQLMALQCDLLYALQRTASLPLDVQGVKSRLSSILQNHYQMVIYDRCEETTDAPNLKPYSPLAYL</sequence>
<dbReference type="PROSITE" id="PS00674">
    <property type="entry name" value="AAA"/>
    <property type="match status" value="1"/>
</dbReference>
<dbReference type="PROSITE" id="PS50014">
    <property type="entry name" value="BROMODOMAIN_2"/>
    <property type="match status" value="1"/>
</dbReference>
<reference evidence="12" key="4">
    <citation type="submission" date="2020-10" db="UniProtKB">
        <authorList>
            <consortium name="WormBaseParasite"/>
        </authorList>
    </citation>
    <scope>IDENTIFICATION</scope>
</reference>
<dbReference type="SUPFAM" id="SSF52540">
    <property type="entry name" value="P-loop containing nucleoside triphosphate hydrolases"/>
    <property type="match status" value="1"/>
</dbReference>
<dbReference type="InterPro" id="IPR001487">
    <property type="entry name" value="Bromodomain"/>
</dbReference>
<feature type="domain" description="Bromo" evidence="7">
    <location>
        <begin position="1125"/>
        <end position="1188"/>
    </location>
</feature>
<dbReference type="Proteomes" id="UP000492820">
    <property type="component" value="Unassembled WGS sequence"/>
</dbReference>
<dbReference type="GO" id="GO:0005524">
    <property type="term" value="F:ATP binding"/>
    <property type="evidence" value="ECO:0007669"/>
    <property type="project" value="UniProtKB-KW"/>
</dbReference>
<feature type="compositionally biased region" description="Polar residues" evidence="6">
    <location>
        <begin position="1279"/>
        <end position="1289"/>
    </location>
</feature>
<feature type="compositionally biased region" description="Basic residues" evidence="6">
    <location>
        <begin position="179"/>
        <end position="192"/>
    </location>
</feature>
<feature type="compositionally biased region" description="Polar residues" evidence="6">
    <location>
        <begin position="133"/>
        <end position="143"/>
    </location>
</feature>
<dbReference type="CTD" id="36340580"/>
<dbReference type="SMART" id="SM00297">
    <property type="entry name" value="BROMO"/>
    <property type="match status" value="1"/>
</dbReference>
<dbReference type="InterPro" id="IPR018359">
    <property type="entry name" value="Bromodomain_CS"/>
</dbReference>
<keyword evidence="2" id="KW-0547">Nucleotide-binding</keyword>
<feature type="region of interest" description="Disordered" evidence="6">
    <location>
        <begin position="122"/>
        <end position="165"/>
    </location>
</feature>
<keyword evidence="3" id="KW-0067">ATP-binding</keyword>
<dbReference type="Pfam" id="PF00004">
    <property type="entry name" value="AAA"/>
    <property type="match status" value="1"/>
</dbReference>
<dbReference type="OrthoDB" id="5421at2759"/>
<feature type="region of interest" description="Disordered" evidence="6">
    <location>
        <begin position="245"/>
        <end position="304"/>
    </location>
</feature>
<feature type="compositionally biased region" description="Acidic residues" evidence="6">
    <location>
        <begin position="973"/>
        <end position="987"/>
    </location>
</feature>
<evidence type="ECO:0000313" key="9">
    <source>
        <dbReference type="EMBL" id="EUB60307.1"/>
    </source>
</evidence>
<feature type="compositionally biased region" description="Low complexity" evidence="6">
    <location>
        <begin position="734"/>
        <end position="744"/>
    </location>
</feature>
<feature type="compositionally biased region" description="Low complexity" evidence="6">
    <location>
        <begin position="265"/>
        <end position="278"/>
    </location>
</feature>
<feature type="compositionally biased region" description="Basic and acidic residues" evidence="6">
    <location>
        <begin position="960"/>
        <end position="971"/>
    </location>
</feature>
<dbReference type="OMA" id="DRCEETT"/>
<dbReference type="Pfam" id="PF17862">
    <property type="entry name" value="AAA_lid_3"/>
    <property type="match status" value="1"/>
</dbReference>
<feature type="region of interest" description="Disordered" evidence="6">
    <location>
        <begin position="72"/>
        <end position="106"/>
    </location>
</feature>
<dbReference type="PANTHER" id="PTHR23069">
    <property type="entry name" value="AAA DOMAIN-CONTAINING"/>
    <property type="match status" value="1"/>
</dbReference>
<dbReference type="Gene3D" id="3.40.50.300">
    <property type="entry name" value="P-loop containing nucleotide triphosphate hydrolases"/>
    <property type="match status" value="1"/>
</dbReference>
<feature type="region of interest" description="Disordered" evidence="6">
    <location>
        <begin position="722"/>
        <end position="744"/>
    </location>
</feature>
<reference evidence="8 11" key="2">
    <citation type="journal article" date="2013" name="Nature">
        <title>The genomes of four tapeworm species reveal adaptations to parasitism.</title>
        <authorList>
            <person name="Tsai I.J."/>
            <person name="Zarowiecki M."/>
            <person name="Holroyd N."/>
            <person name="Garciarrubio A."/>
            <person name="Sanchez-Flores A."/>
            <person name="Brooks K.L."/>
            <person name="Tracey A."/>
            <person name="Bobes R.J."/>
            <person name="Fragoso G."/>
            <person name="Sciutto E."/>
            <person name="Aslett M."/>
            <person name="Beasley H."/>
            <person name="Bennett H.M."/>
            <person name="Cai J."/>
            <person name="Camicia F."/>
            <person name="Clark R."/>
            <person name="Cucher M."/>
            <person name="De Silva N."/>
            <person name="Day T.A."/>
            <person name="Deplazes P."/>
            <person name="Estrada K."/>
            <person name="Fernandez C."/>
            <person name="Holland P.W."/>
            <person name="Hou J."/>
            <person name="Hu S."/>
            <person name="Huckvale T."/>
            <person name="Hung S.S."/>
            <person name="Kamenetzky L."/>
            <person name="Keane J.A."/>
            <person name="Kiss F."/>
            <person name="Koziol U."/>
            <person name="Lambert O."/>
            <person name="Liu K."/>
            <person name="Luo X."/>
            <person name="Luo Y."/>
            <person name="Macchiaroli N."/>
            <person name="Nichol S."/>
            <person name="Paps J."/>
            <person name="Parkinson J."/>
            <person name="Pouchkina-Stantcheva N."/>
            <person name="Riddiford N."/>
            <person name="Rosenzvit M."/>
            <person name="Salinas G."/>
            <person name="Wasmuth J.D."/>
            <person name="Zamanian M."/>
            <person name="Zheng Y."/>
            <person name="Cai X."/>
            <person name="Soberon X."/>
            <person name="Olson P.D."/>
            <person name="Laclette J.P."/>
            <person name="Brehm K."/>
            <person name="Berriman M."/>
            <person name="Garciarrubio A."/>
            <person name="Bobes R.J."/>
            <person name="Fragoso G."/>
            <person name="Sanchez-Flores A."/>
            <person name="Estrada K."/>
            <person name="Cevallos M.A."/>
            <person name="Morett E."/>
            <person name="Gonzalez V."/>
            <person name="Portillo T."/>
            <person name="Ochoa-Leyva A."/>
            <person name="Jose M.V."/>
            <person name="Sciutto E."/>
            <person name="Landa A."/>
            <person name="Jimenez L."/>
            <person name="Valdes V."/>
            <person name="Carrero J.C."/>
            <person name="Larralde C."/>
            <person name="Morales-Montor J."/>
            <person name="Limon-Lason J."/>
            <person name="Soberon X."/>
            <person name="Laclette J.P."/>
        </authorList>
    </citation>
    <scope>NUCLEOTIDE SEQUENCE [LARGE SCALE GENOMIC DNA]</scope>
</reference>
<dbReference type="Gene3D" id="1.10.8.60">
    <property type="match status" value="1"/>
</dbReference>
<dbReference type="SMART" id="SM00382">
    <property type="entry name" value="AAA"/>
    <property type="match status" value="1"/>
</dbReference>
<dbReference type="RefSeq" id="XP_024351503.1">
    <property type="nucleotide sequence ID" value="XM_024494114.1"/>
</dbReference>
<evidence type="ECO:0000313" key="10">
    <source>
        <dbReference type="Proteomes" id="UP000019149"/>
    </source>
</evidence>
<reference evidence="9 10" key="1">
    <citation type="journal article" date="2013" name="Nat. Genet.">
        <title>The genome of the hydatid tapeworm Echinococcus granulosus.</title>
        <authorList>
            <person name="Zheng H."/>
            <person name="Zhang W."/>
            <person name="Zhang L."/>
            <person name="Zhang Z."/>
            <person name="Li J."/>
            <person name="Lu G."/>
            <person name="Zhu Y."/>
            <person name="Wang Y."/>
            <person name="Huang Y."/>
            <person name="Liu J."/>
            <person name="Kang H."/>
            <person name="Chen J."/>
            <person name="Wang L."/>
            <person name="Chen A."/>
            <person name="Yu S."/>
            <person name="Gao Z."/>
            <person name="Jin L."/>
            <person name="Gu W."/>
            <person name="Wang Z."/>
            <person name="Zhao L."/>
            <person name="Shi B."/>
            <person name="Wen H."/>
            <person name="Lin R."/>
            <person name="Jones M.K."/>
            <person name="Brejova B."/>
            <person name="Vinar T."/>
            <person name="Zhao G."/>
            <person name="McManus D.P."/>
            <person name="Chen Z."/>
            <person name="Zhou Y."/>
            <person name="Wang S."/>
        </authorList>
    </citation>
    <scope>NUCLEOTIDE SEQUENCE [LARGE SCALE GENOMIC DNA]</scope>
</reference>
<dbReference type="PRINTS" id="PR00503">
    <property type="entry name" value="BROMODOMAIN"/>
</dbReference>
<evidence type="ECO:0000313" key="12">
    <source>
        <dbReference type="WBParaSite" id="EgrG_000184500"/>
    </source>
</evidence>
<dbReference type="InterPro" id="IPR003960">
    <property type="entry name" value="ATPase_AAA_CS"/>
</dbReference>
<dbReference type="SUPFAM" id="SSF47370">
    <property type="entry name" value="Bromodomain"/>
    <property type="match status" value="1"/>
</dbReference>
<feature type="compositionally biased region" description="Basic residues" evidence="6">
    <location>
        <begin position="294"/>
        <end position="303"/>
    </location>
</feature>
<dbReference type="PANTHER" id="PTHR23069:SF0">
    <property type="entry name" value="TAT-BINDING HOMOLOG 7"/>
    <property type="match status" value="1"/>
</dbReference>
<feature type="region of interest" description="Disordered" evidence="6">
    <location>
        <begin position="959"/>
        <end position="987"/>
    </location>
</feature>
<evidence type="ECO:0000313" key="8">
    <source>
        <dbReference type="EMBL" id="CDS21431.1"/>
    </source>
</evidence>
<evidence type="ECO:0000256" key="3">
    <source>
        <dbReference type="ARBA" id="ARBA00022840"/>
    </source>
</evidence>
<dbReference type="GO" id="GO:0016887">
    <property type="term" value="F:ATP hydrolysis activity"/>
    <property type="evidence" value="ECO:0007669"/>
    <property type="project" value="InterPro"/>
</dbReference>
<dbReference type="Proteomes" id="UP000019149">
    <property type="component" value="Unassembled WGS sequence"/>
</dbReference>
<keyword evidence="4 5" id="KW-0103">Bromodomain</keyword>
<dbReference type="PRINTS" id="PR00830">
    <property type="entry name" value="ENDOLAPTASE"/>
</dbReference>